<protein>
    <submittedName>
        <fullName evidence="2">Uncharacterized protein</fullName>
    </submittedName>
</protein>
<dbReference type="AlphaFoldDB" id="A0A1E5L0L4"/>
<keyword evidence="1" id="KW-0812">Transmembrane</keyword>
<reference evidence="2 3" key="1">
    <citation type="submission" date="2016-09" db="EMBL/GenBank/DDBJ databases">
        <authorList>
            <person name="Capua I."/>
            <person name="De Benedictis P."/>
            <person name="Joannis T."/>
            <person name="Lombin L.H."/>
            <person name="Cattoli G."/>
        </authorList>
    </citation>
    <scope>NUCLEOTIDE SEQUENCE [LARGE SCALE GENOMIC DNA]</scope>
    <source>
        <strain evidence="2 3">LMG 25899</strain>
    </source>
</reference>
<comment type="caution">
    <text evidence="2">The sequence shown here is derived from an EMBL/GenBank/DDBJ whole genome shotgun (WGS) entry which is preliminary data.</text>
</comment>
<organism evidence="2 3">
    <name type="scientific">Enterococcus rivorum</name>
    <dbReference type="NCBI Taxonomy" id="762845"/>
    <lineage>
        <taxon>Bacteria</taxon>
        <taxon>Bacillati</taxon>
        <taxon>Bacillota</taxon>
        <taxon>Bacilli</taxon>
        <taxon>Lactobacillales</taxon>
        <taxon>Enterococcaceae</taxon>
        <taxon>Enterococcus</taxon>
    </lineage>
</organism>
<gene>
    <name evidence="2" type="ORF">BCR26_09030</name>
</gene>
<feature type="transmembrane region" description="Helical" evidence="1">
    <location>
        <begin position="25"/>
        <end position="47"/>
    </location>
</feature>
<evidence type="ECO:0000313" key="3">
    <source>
        <dbReference type="Proteomes" id="UP000095256"/>
    </source>
</evidence>
<sequence length="80" mass="9107">MLLKIGKLIVLPLSAAIFKGLISDLYLVLLGLTFICVPILSLGLAFWTDFKSFESLRCFGIKNYYVVSVVKRELMYMKKL</sequence>
<keyword evidence="3" id="KW-1185">Reference proteome</keyword>
<dbReference type="STRING" id="762845.BCR26_09030"/>
<keyword evidence="1" id="KW-0472">Membrane</keyword>
<evidence type="ECO:0000256" key="1">
    <source>
        <dbReference type="SAM" id="Phobius"/>
    </source>
</evidence>
<dbReference type="Proteomes" id="UP000095256">
    <property type="component" value="Unassembled WGS sequence"/>
</dbReference>
<proteinExistence type="predicted"/>
<name>A0A1E5L0L4_9ENTE</name>
<evidence type="ECO:0000313" key="2">
    <source>
        <dbReference type="EMBL" id="OEH83611.1"/>
    </source>
</evidence>
<keyword evidence="1" id="KW-1133">Transmembrane helix</keyword>
<accession>A0A1E5L0L4</accession>
<dbReference type="EMBL" id="MIEK01000005">
    <property type="protein sequence ID" value="OEH83611.1"/>
    <property type="molecule type" value="Genomic_DNA"/>
</dbReference>